<dbReference type="InterPro" id="IPR008271">
    <property type="entry name" value="Ser/Thr_kinase_AS"/>
</dbReference>
<evidence type="ECO:0000256" key="16">
    <source>
        <dbReference type="PROSITE-ProRule" id="PRU10141"/>
    </source>
</evidence>
<feature type="domain" description="Protein kinase" evidence="17">
    <location>
        <begin position="33"/>
        <end position="294"/>
    </location>
</feature>
<evidence type="ECO:0000313" key="18">
    <source>
        <dbReference type="EMBL" id="KAJ6220097.1"/>
    </source>
</evidence>
<dbReference type="PANTHER" id="PTHR44535">
    <property type="entry name" value="PROTEIN CBG16200"/>
    <property type="match status" value="1"/>
</dbReference>
<evidence type="ECO:0000256" key="4">
    <source>
        <dbReference type="ARBA" id="ARBA00012513"/>
    </source>
</evidence>
<dbReference type="PROSITE" id="PS50012">
    <property type="entry name" value="RCC1_3"/>
    <property type="match status" value="4"/>
</dbReference>
<keyword evidence="10" id="KW-0677">Repeat</keyword>
<dbReference type="InterPro" id="IPR000408">
    <property type="entry name" value="Reg_chr_condens"/>
</dbReference>
<keyword evidence="19" id="KW-1185">Reference proteome</keyword>
<dbReference type="Gene3D" id="2.130.10.30">
    <property type="entry name" value="Regulator of chromosome condensation 1/beta-lactamase-inhibitor protein II"/>
    <property type="match status" value="1"/>
</dbReference>
<gene>
    <name evidence="18" type="ORF">RDWZM_005909</name>
</gene>
<name>A0A9Q0M9A4_BLOTA</name>
<feature type="binding site" evidence="16">
    <location>
        <position position="66"/>
    </location>
    <ligand>
        <name>ATP</name>
        <dbReference type="ChEBI" id="CHEBI:30616"/>
    </ligand>
</feature>
<dbReference type="AlphaFoldDB" id="A0A9Q0M9A4"/>
<dbReference type="GO" id="GO:0046872">
    <property type="term" value="F:metal ion binding"/>
    <property type="evidence" value="ECO:0007669"/>
    <property type="project" value="UniProtKB-KW"/>
</dbReference>
<evidence type="ECO:0000256" key="1">
    <source>
        <dbReference type="ARBA" id="ARBA00001946"/>
    </source>
</evidence>
<proteinExistence type="inferred from homology"/>
<dbReference type="PANTHER" id="PTHR44535:SF5">
    <property type="entry name" value="PROTEIN KINASE DOMAIN-CONTAINING PROTEIN"/>
    <property type="match status" value="1"/>
</dbReference>
<accession>A0A9Q0M9A4</accession>
<dbReference type="InterPro" id="IPR000719">
    <property type="entry name" value="Prot_kinase_dom"/>
</dbReference>
<feature type="repeat" description="RCC1" evidence="15">
    <location>
        <begin position="482"/>
        <end position="534"/>
    </location>
</feature>
<dbReference type="CDD" id="cd08215">
    <property type="entry name" value="STKc_Nek"/>
    <property type="match status" value="1"/>
</dbReference>
<reference evidence="18" key="1">
    <citation type="submission" date="2022-12" db="EMBL/GenBank/DDBJ databases">
        <title>Genome assemblies of Blomia tropicalis.</title>
        <authorList>
            <person name="Cui Y."/>
        </authorList>
    </citation>
    <scope>NUCLEOTIDE SEQUENCE</scope>
    <source>
        <tissue evidence="18">Adult mites</tissue>
    </source>
</reference>
<keyword evidence="9" id="KW-0479">Metal-binding</keyword>
<dbReference type="SUPFAM" id="SSF50985">
    <property type="entry name" value="RCC1/BLIP-II"/>
    <property type="match status" value="2"/>
</dbReference>
<evidence type="ECO:0000256" key="3">
    <source>
        <dbReference type="ARBA" id="ARBA00010886"/>
    </source>
</evidence>
<evidence type="ECO:0000256" key="2">
    <source>
        <dbReference type="ARBA" id="ARBA00004496"/>
    </source>
</evidence>
<comment type="subcellular location">
    <subcellularLocation>
        <location evidence="2">Cytoplasm</location>
    </subcellularLocation>
</comment>
<dbReference type="EC" id="2.7.11.1" evidence="4"/>
<keyword evidence="8" id="KW-0808">Transferase</keyword>
<dbReference type="Pfam" id="PF00069">
    <property type="entry name" value="Pkinase"/>
    <property type="match status" value="1"/>
</dbReference>
<feature type="repeat" description="RCC1" evidence="15">
    <location>
        <begin position="595"/>
        <end position="646"/>
    </location>
</feature>
<feature type="repeat" description="RCC1" evidence="15">
    <location>
        <begin position="377"/>
        <end position="429"/>
    </location>
</feature>
<dbReference type="SUPFAM" id="SSF56112">
    <property type="entry name" value="Protein kinase-like (PK-like)"/>
    <property type="match status" value="1"/>
</dbReference>
<dbReference type="GO" id="GO:0005737">
    <property type="term" value="C:cytoplasm"/>
    <property type="evidence" value="ECO:0007669"/>
    <property type="project" value="UniProtKB-SubCell"/>
</dbReference>
<dbReference type="InterPro" id="IPR017441">
    <property type="entry name" value="Protein_kinase_ATP_BS"/>
</dbReference>
<dbReference type="GO" id="GO:0004674">
    <property type="term" value="F:protein serine/threonine kinase activity"/>
    <property type="evidence" value="ECO:0007669"/>
    <property type="project" value="UniProtKB-KW"/>
</dbReference>
<evidence type="ECO:0000256" key="14">
    <source>
        <dbReference type="ARBA" id="ARBA00022842"/>
    </source>
</evidence>
<dbReference type="Gene3D" id="3.30.200.20">
    <property type="entry name" value="Phosphorylase Kinase, domain 1"/>
    <property type="match status" value="1"/>
</dbReference>
<evidence type="ECO:0000256" key="6">
    <source>
        <dbReference type="ARBA" id="ARBA00022527"/>
    </source>
</evidence>
<dbReference type="OMA" id="MECPESI"/>
<keyword evidence="13 16" id="KW-0067">ATP-binding</keyword>
<keyword evidence="6" id="KW-0723">Serine/threonine-protein kinase</keyword>
<evidence type="ECO:0000256" key="7">
    <source>
        <dbReference type="ARBA" id="ARBA00022553"/>
    </source>
</evidence>
<evidence type="ECO:0000256" key="5">
    <source>
        <dbReference type="ARBA" id="ARBA00022490"/>
    </source>
</evidence>
<keyword evidence="7" id="KW-0597">Phosphoprotein</keyword>
<feature type="repeat" description="RCC1" evidence="15">
    <location>
        <begin position="430"/>
        <end position="481"/>
    </location>
</feature>
<keyword evidence="14" id="KW-0460">Magnesium</keyword>
<dbReference type="Pfam" id="PF25390">
    <property type="entry name" value="WD40_RLD"/>
    <property type="match status" value="1"/>
</dbReference>
<comment type="similarity">
    <text evidence="3">Belongs to the protein kinase superfamily. NEK Ser/Thr protein kinase family. NIMA subfamily.</text>
</comment>
<evidence type="ECO:0000256" key="12">
    <source>
        <dbReference type="ARBA" id="ARBA00022777"/>
    </source>
</evidence>
<organism evidence="18 19">
    <name type="scientific">Blomia tropicalis</name>
    <name type="common">Mite</name>
    <dbReference type="NCBI Taxonomy" id="40697"/>
    <lineage>
        <taxon>Eukaryota</taxon>
        <taxon>Metazoa</taxon>
        <taxon>Ecdysozoa</taxon>
        <taxon>Arthropoda</taxon>
        <taxon>Chelicerata</taxon>
        <taxon>Arachnida</taxon>
        <taxon>Acari</taxon>
        <taxon>Acariformes</taxon>
        <taxon>Sarcoptiformes</taxon>
        <taxon>Astigmata</taxon>
        <taxon>Glycyphagoidea</taxon>
        <taxon>Echimyopodidae</taxon>
        <taxon>Blomia</taxon>
    </lineage>
</organism>
<dbReference type="PROSITE" id="PS50011">
    <property type="entry name" value="PROTEIN_KINASE_DOM"/>
    <property type="match status" value="1"/>
</dbReference>
<evidence type="ECO:0000256" key="15">
    <source>
        <dbReference type="PROSITE-ProRule" id="PRU00235"/>
    </source>
</evidence>
<evidence type="ECO:0000313" key="19">
    <source>
        <dbReference type="Proteomes" id="UP001142055"/>
    </source>
</evidence>
<dbReference type="InterPro" id="IPR009091">
    <property type="entry name" value="RCC1/BLIP-II"/>
</dbReference>
<keyword evidence="5" id="KW-0963">Cytoplasm</keyword>
<evidence type="ECO:0000256" key="8">
    <source>
        <dbReference type="ARBA" id="ARBA00022679"/>
    </source>
</evidence>
<dbReference type="FunFam" id="1.10.510.10:FF:000571">
    <property type="entry name" value="Maternal embryonic leucine zipper kinase"/>
    <property type="match status" value="1"/>
</dbReference>
<evidence type="ECO:0000256" key="13">
    <source>
        <dbReference type="ARBA" id="ARBA00022840"/>
    </source>
</evidence>
<comment type="cofactor">
    <cofactor evidence="1">
        <name>Mg(2+)</name>
        <dbReference type="ChEBI" id="CHEBI:18420"/>
    </cofactor>
</comment>
<dbReference type="SMART" id="SM00220">
    <property type="entry name" value="S_TKc"/>
    <property type="match status" value="1"/>
</dbReference>
<dbReference type="InterPro" id="IPR011009">
    <property type="entry name" value="Kinase-like_dom_sf"/>
</dbReference>
<comment type="caution">
    <text evidence="18">The sequence shown here is derived from an EMBL/GenBank/DDBJ whole genome shotgun (WGS) entry which is preliminary data.</text>
</comment>
<evidence type="ECO:0000256" key="9">
    <source>
        <dbReference type="ARBA" id="ARBA00022723"/>
    </source>
</evidence>
<dbReference type="PROSITE" id="PS00107">
    <property type="entry name" value="PROTEIN_KINASE_ATP"/>
    <property type="match status" value="1"/>
</dbReference>
<keyword evidence="11 16" id="KW-0547">Nucleotide-binding</keyword>
<keyword evidence="12" id="KW-0418">Kinase</keyword>
<dbReference type="Proteomes" id="UP001142055">
    <property type="component" value="Chromosome 2"/>
</dbReference>
<evidence type="ECO:0000259" key="17">
    <source>
        <dbReference type="PROSITE" id="PS50011"/>
    </source>
</evidence>
<dbReference type="InterPro" id="IPR051997">
    <property type="entry name" value="STK_NEK"/>
</dbReference>
<dbReference type="GO" id="GO:0005524">
    <property type="term" value="F:ATP binding"/>
    <property type="evidence" value="ECO:0007669"/>
    <property type="project" value="UniProtKB-UniRule"/>
</dbReference>
<dbReference type="EMBL" id="JAPWDV010000002">
    <property type="protein sequence ID" value="KAJ6220097.1"/>
    <property type="molecule type" value="Genomic_DNA"/>
</dbReference>
<sequence>MSQLVNFDSRDDNQVSSKLCGDERIVVDDNEVYEKIKVLGEGSFSIVSLYRKVHRKNGQNKLVALKKLNLNSLTSTNRKDIEQAINEIKILSILSHENIIKYYGSFICDNRFYIETEYADAGTLSDFLASLSETLEELEILALFVQIVSAVLYLHQRNIIHRDIKTTNIFLTKEGFIKIGDFGISKILNSKLDARSFVGTPFYICPEIFEGKAYNKPCDIWAMGCVLYEMASLHRTFDANNLSSLMHKVLKGSYMPVNNKYSKQFHKLVNNLLQKNPIKRINSFQLLDKVSEMLNKLSALETVIWNGNSTKDVYTSISLREYIQKKSTGNPTRRSYLYHLDIFDSELKLVQIKFPYKIHLKQLAKGKDHFIALSMDNNIFVWGNGSNGQLGLGRMIQKVDTPRSIESLRNYSIHKVAAGHGFSVFVTKNGLVLTCGSAKSDCLGHHEKEDLFEPKLLNSLIKVNIFDVSCSANHVVVISSDGIAYAWGHNEYGKLGLGELKPMVIEPTQISVPSNVKFKKVFCGSDSTALLDYLDHVWMCGNNEFNKLALNKINLLSSHIISFSNVPLKVKLPGNAKSSHVALSRKHSLFFKMNNKVLAVGCNQEGQLGQQNVEEVTKVVWSIIPKHQRIKSIAAGSQFSLAATSKCVLFWGTRLIKSKQMECPESISNEYEEFIIGKCNQSLMELVQAYGPDYPIIKISEPKLIVSKIEELKMIHTNRSIILSAQSIIELYSPRTLQTDEMQFSEVYCFEDDIVFIVIESIMFNTPSEANHLITKNNDQFANLPLVSTNTTKHVI</sequence>
<evidence type="ECO:0000256" key="10">
    <source>
        <dbReference type="ARBA" id="ARBA00022737"/>
    </source>
</evidence>
<dbReference type="Gene3D" id="1.10.510.10">
    <property type="entry name" value="Transferase(Phosphotransferase) domain 1"/>
    <property type="match status" value="1"/>
</dbReference>
<protein>
    <recommendedName>
        <fullName evidence="4">non-specific serine/threonine protein kinase</fullName>
        <ecNumber evidence="4">2.7.11.1</ecNumber>
    </recommendedName>
</protein>
<evidence type="ECO:0000256" key="11">
    <source>
        <dbReference type="ARBA" id="ARBA00022741"/>
    </source>
</evidence>
<dbReference type="InterPro" id="IPR058923">
    <property type="entry name" value="RCC1-like_dom"/>
</dbReference>
<dbReference type="PROSITE" id="PS00108">
    <property type="entry name" value="PROTEIN_KINASE_ST"/>
    <property type="match status" value="1"/>
</dbReference>